<dbReference type="Proteomes" id="UP000002051">
    <property type="component" value="Chromosome 3"/>
</dbReference>
<accession>G7IYY9</accession>
<name>G7IYY9_MEDTR</name>
<organism evidence="2 4">
    <name type="scientific">Medicago truncatula</name>
    <name type="common">Barrel medic</name>
    <name type="synonym">Medicago tribuloides</name>
    <dbReference type="NCBI Taxonomy" id="3880"/>
    <lineage>
        <taxon>Eukaryota</taxon>
        <taxon>Viridiplantae</taxon>
        <taxon>Streptophyta</taxon>
        <taxon>Embryophyta</taxon>
        <taxon>Tracheophyta</taxon>
        <taxon>Spermatophyta</taxon>
        <taxon>Magnoliopsida</taxon>
        <taxon>eudicotyledons</taxon>
        <taxon>Gunneridae</taxon>
        <taxon>Pentapetalae</taxon>
        <taxon>rosids</taxon>
        <taxon>fabids</taxon>
        <taxon>Fabales</taxon>
        <taxon>Fabaceae</taxon>
        <taxon>Papilionoideae</taxon>
        <taxon>50 kb inversion clade</taxon>
        <taxon>NPAAA clade</taxon>
        <taxon>Hologalegina</taxon>
        <taxon>IRL clade</taxon>
        <taxon>Trifolieae</taxon>
        <taxon>Medicago</taxon>
    </lineage>
</organism>
<evidence type="ECO:0000256" key="1">
    <source>
        <dbReference type="SAM" id="MobiDB-lite"/>
    </source>
</evidence>
<dbReference type="EnsemblPlants" id="AES68963">
    <property type="protein sequence ID" value="AES68963"/>
    <property type="gene ID" value="MTR_3g019660"/>
</dbReference>
<sequence>MDLGKGMVKERVTLTSNPRWNAKPGGIATMKHKRSSKTMVEDLKKGQPKVNAFDQKKGCYLEVEDLHQTLKILIRL</sequence>
<reference evidence="2 4" key="2">
    <citation type="journal article" date="2014" name="BMC Genomics">
        <title>An improved genome release (version Mt4.0) for the model legume Medicago truncatula.</title>
        <authorList>
            <person name="Tang H."/>
            <person name="Krishnakumar V."/>
            <person name="Bidwell S."/>
            <person name="Rosen B."/>
            <person name="Chan A."/>
            <person name="Zhou S."/>
            <person name="Gentzbittel L."/>
            <person name="Childs K.L."/>
            <person name="Yandell M."/>
            <person name="Gundlach H."/>
            <person name="Mayer K.F."/>
            <person name="Schwartz D.C."/>
            <person name="Town C.D."/>
        </authorList>
    </citation>
    <scope>GENOME REANNOTATION</scope>
    <source>
        <strain evidence="3 4">cv. Jemalong A17</strain>
    </source>
</reference>
<evidence type="ECO:0000313" key="2">
    <source>
        <dbReference type="EMBL" id="AES68963.1"/>
    </source>
</evidence>
<evidence type="ECO:0000313" key="3">
    <source>
        <dbReference type="EnsemblPlants" id="AES68963"/>
    </source>
</evidence>
<feature type="region of interest" description="Disordered" evidence="1">
    <location>
        <begin position="17"/>
        <end position="43"/>
    </location>
</feature>
<gene>
    <name evidence="2" type="ordered locus">MTR_3g019660</name>
</gene>
<keyword evidence="4" id="KW-1185">Reference proteome</keyword>
<proteinExistence type="predicted"/>
<dbReference type="EMBL" id="CM001219">
    <property type="protein sequence ID" value="AES68963.1"/>
    <property type="molecule type" value="Genomic_DNA"/>
</dbReference>
<dbReference type="AlphaFoldDB" id="G7IYY9"/>
<reference evidence="2 4" key="1">
    <citation type="journal article" date="2011" name="Nature">
        <title>The Medicago genome provides insight into the evolution of rhizobial symbioses.</title>
        <authorList>
            <person name="Young N.D."/>
            <person name="Debelle F."/>
            <person name="Oldroyd G.E."/>
            <person name="Geurts R."/>
            <person name="Cannon S.B."/>
            <person name="Udvardi M.K."/>
            <person name="Benedito V.A."/>
            <person name="Mayer K.F."/>
            <person name="Gouzy J."/>
            <person name="Schoof H."/>
            <person name="Van de Peer Y."/>
            <person name="Proost S."/>
            <person name="Cook D.R."/>
            <person name="Meyers B.C."/>
            <person name="Spannagl M."/>
            <person name="Cheung F."/>
            <person name="De Mita S."/>
            <person name="Krishnakumar V."/>
            <person name="Gundlach H."/>
            <person name="Zhou S."/>
            <person name="Mudge J."/>
            <person name="Bharti A.K."/>
            <person name="Murray J.D."/>
            <person name="Naoumkina M.A."/>
            <person name="Rosen B."/>
            <person name="Silverstein K.A."/>
            <person name="Tang H."/>
            <person name="Rombauts S."/>
            <person name="Zhao P.X."/>
            <person name="Zhou P."/>
            <person name="Barbe V."/>
            <person name="Bardou P."/>
            <person name="Bechner M."/>
            <person name="Bellec A."/>
            <person name="Berger A."/>
            <person name="Berges H."/>
            <person name="Bidwell S."/>
            <person name="Bisseling T."/>
            <person name="Choisne N."/>
            <person name="Couloux A."/>
            <person name="Denny R."/>
            <person name="Deshpande S."/>
            <person name="Dai X."/>
            <person name="Doyle J.J."/>
            <person name="Dudez A.M."/>
            <person name="Farmer A.D."/>
            <person name="Fouteau S."/>
            <person name="Franken C."/>
            <person name="Gibelin C."/>
            <person name="Gish J."/>
            <person name="Goldstein S."/>
            <person name="Gonzalez A.J."/>
            <person name="Green P.J."/>
            <person name="Hallab A."/>
            <person name="Hartog M."/>
            <person name="Hua A."/>
            <person name="Humphray S.J."/>
            <person name="Jeong D.H."/>
            <person name="Jing Y."/>
            <person name="Jocker A."/>
            <person name="Kenton S.M."/>
            <person name="Kim D.J."/>
            <person name="Klee K."/>
            <person name="Lai H."/>
            <person name="Lang C."/>
            <person name="Lin S."/>
            <person name="Macmil S.L."/>
            <person name="Magdelenat G."/>
            <person name="Matthews L."/>
            <person name="McCorrison J."/>
            <person name="Monaghan E.L."/>
            <person name="Mun J.H."/>
            <person name="Najar F.Z."/>
            <person name="Nicholson C."/>
            <person name="Noirot C."/>
            <person name="O'Bleness M."/>
            <person name="Paule C.R."/>
            <person name="Poulain J."/>
            <person name="Prion F."/>
            <person name="Qin B."/>
            <person name="Qu C."/>
            <person name="Retzel E.F."/>
            <person name="Riddle C."/>
            <person name="Sallet E."/>
            <person name="Samain S."/>
            <person name="Samson N."/>
            <person name="Sanders I."/>
            <person name="Saurat O."/>
            <person name="Scarpelli C."/>
            <person name="Schiex T."/>
            <person name="Segurens B."/>
            <person name="Severin A.J."/>
            <person name="Sherrier D.J."/>
            <person name="Shi R."/>
            <person name="Sims S."/>
            <person name="Singer S.R."/>
            <person name="Sinharoy S."/>
            <person name="Sterck L."/>
            <person name="Viollet A."/>
            <person name="Wang B.B."/>
            <person name="Wang K."/>
            <person name="Wang M."/>
            <person name="Wang X."/>
            <person name="Warfsmann J."/>
            <person name="Weissenbach J."/>
            <person name="White D.D."/>
            <person name="White J.D."/>
            <person name="Wiley G.B."/>
            <person name="Wincker P."/>
            <person name="Xing Y."/>
            <person name="Yang L."/>
            <person name="Yao Z."/>
            <person name="Ying F."/>
            <person name="Zhai J."/>
            <person name="Zhou L."/>
            <person name="Zuber A."/>
            <person name="Denarie J."/>
            <person name="Dixon R.A."/>
            <person name="May G.D."/>
            <person name="Schwartz D.C."/>
            <person name="Rogers J."/>
            <person name="Quetier F."/>
            <person name="Town C.D."/>
            <person name="Roe B.A."/>
        </authorList>
    </citation>
    <scope>NUCLEOTIDE SEQUENCE [LARGE SCALE GENOMIC DNA]</scope>
    <source>
        <strain evidence="2">A17</strain>
        <strain evidence="3 4">cv. Jemalong A17</strain>
    </source>
</reference>
<reference evidence="3" key="3">
    <citation type="submission" date="2015-04" db="UniProtKB">
        <authorList>
            <consortium name="EnsemblPlants"/>
        </authorList>
    </citation>
    <scope>IDENTIFICATION</scope>
    <source>
        <strain evidence="3">cv. Jemalong A17</strain>
    </source>
</reference>
<protein>
    <submittedName>
        <fullName evidence="2 3">Uncharacterized protein</fullName>
    </submittedName>
</protein>
<dbReference type="PaxDb" id="3880-AES68963"/>
<evidence type="ECO:0000313" key="4">
    <source>
        <dbReference type="Proteomes" id="UP000002051"/>
    </source>
</evidence>
<dbReference type="HOGENOM" id="CLU_2658183_0_0_1"/>